<feature type="transmembrane region" description="Helical" evidence="4">
    <location>
        <begin position="29"/>
        <end position="51"/>
    </location>
</feature>
<dbReference type="PANTHER" id="PTHR43795">
    <property type="entry name" value="BIFUNCTIONAL ASPARTATE AMINOTRANSFERASE AND GLUTAMATE/ASPARTATE-PREPHENATE AMINOTRANSFERASE-RELATED"/>
    <property type="match status" value="1"/>
</dbReference>
<evidence type="ECO:0000256" key="3">
    <source>
        <dbReference type="ARBA" id="ARBA00022898"/>
    </source>
</evidence>
<sequence length="499" mass="56254">MAKVVSVGGVRRMARKERERNRWIPINHLYLAGVVTLLLSLTMNMVMFYRFQSLYKVRGRSSEGDPTVGASEMGEVPPEALLLSPHHDDVRSSSNGSFCAHQDGMDHVCLADEEHAGASSDGAPQQNGSTTTDCHSIVINLDHGDPTMYEPFWRAMEETSSIVIRSWQAMSYFSPAGSICWFMEPRLAREIVRLHNLVGNARTDGWHIVVGTGSTQLFQAALYALSPQDSVEAISVVSAAPYYSSYPTVTDFLRSGLYRWAGDAHSFDANTPYIELVCSPNNPDGFLREAVVNKETGSTIHDLAYYWPQYTPITTTASHDIMLFTFSKITGHAGTRIGWALVRDRHIAEKMTKFVELNTIGVSKDSQLRAAQILAAISDGYELPTHTEVGRFFDYGRRLMAERWERLRQVVQSADRFSLPDFPSANCSFTGQKTRFLPAFAWLRCEGKDKVDCQDFLRGHKILTRSGKHFGWGIEYVRVSMLDRDENFDLFTRRLTFIR</sequence>
<evidence type="ECO:0000256" key="2">
    <source>
        <dbReference type="ARBA" id="ARBA00006312"/>
    </source>
</evidence>
<comment type="cofactor">
    <cofactor evidence="1">
        <name>pyridoxal 5'-phosphate</name>
        <dbReference type="ChEBI" id="CHEBI:597326"/>
    </cofactor>
</comment>
<dbReference type="InterPro" id="IPR015422">
    <property type="entry name" value="PyrdxlP-dep_Trfase_small"/>
</dbReference>
<evidence type="ECO:0000313" key="7">
    <source>
        <dbReference type="EMBL" id="JAT58995.1"/>
    </source>
</evidence>
<dbReference type="GO" id="GO:0006520">
    <property type="term" value="P:amino acid metabolic process"/>
    <property type="evidence" value="ECO:0007669"/>
    <property type="project" value="TreeGrafter"/>
</dbReference>
<proteinExistence type="inferred from homology"/>
<dbReference type="GO" id="GO:0016846">
    <property type="term" value="F:carbon-sulfur lyase activity"/>
    <property type="evidence" value="ECO:0007669"/>
    <property type="project" value="InterPro"/>
</dbReference>
<dbReference type="SUPFAM" id="SSF53383">
    <property type="entry name" value="PLP-dependent transferases"/>
    <property type="match status" value="1"/>
</dbReference>
<dbReference type="InterPro" id="IPR037029">
    <property type="entry name" value="Alliinase_N_sf"/>
</dbReference>
<accession>A0A1D1XRS1</accession>
<name>A0A1D1XRS1_9ARAE</name>
<comment type="similarity">
    <text evidence="2">Belongs to the alliinase family.</text>
</comment>
<evidence type="ECO:0000313" key="6">
    <source>
        <dbReference type="EMBL" id="JAT45054.1"/>
    </source>
</evidence>
<keyword evidence="3" id="KW-0663">Pyridoxal phosphate</keyword>
<organism evidence="6">
    <name type="scientific">Anthurium amnicola</name>
    <dbReference type="NCBI Taxonomy" id="1678845"/>
    <lineage>
        <taxon>Eukaryota</taxon>
        <taxon>Viridiplantae</taxon>
        <taxon>Streptophyta</taxon>
        <taxon>Embryophyta</taxon>
        <taxon>Tracheophyta</taxon>
        <taxon>Spermatophyta</taxon>
        <taxon>Magnoliopsida</taxon>
        <taxon>Liliopsida</taxon>
        <taxon>Araceae</taxon>
        <taxon>Pothoideae</taxon>
        <taxon>Potheae</taxon>
        <taxon>Anthurium</taxon>
    </lineage>
</organism>
<keyword evidence="6" id="KW-0808">Transferase</keyword>
<keyword evidence="4" id="KW-0472">Membrane</keyword>
<dbReference type="AlphaFoldDB" id="A0A1D1XRS1"/>
<protein>
    <submittedName>
        <fullName evidence="6">Tryptophan aminotransferase-related protein 2</fullName>
    </submittedName>
</protein>
<keyword evidence="6" id="KW-0032">Aminotransferase</keyword>
<dbReference type="GO" id="GO:0008483">
    <property type="term" value="F:transaminase activity"/>
    <property type="evidence" value="ECO:0007669"/>
    <property type="project" value="UniProtKB-KW"/>
</dbReference>
<feature type="domain" description="Alliinase C-terminal" evidence="5">
    <location>
        <begin position="139"/>
        <end position="496"/>
    </location>
</feature>
<dbReference type="Gene3D" id="2.10.25.30">
    <property type="entry name" value="EGF-like, alliinase"/>
    <property type="match status" value="1"/>
</dbReference>
<evidence type="ECO:0000256" key="1">
    <source>
        <dbReference type="ARBA" id="ARBA00001933"/>
    </source>
</evidence>
<keyword evidence="4" id="KW-1133">Transmembrane helix</keyword>
<dbReference type="EMBL" id="GDJX01022882">
    <property type="protein sequence ID" value="JAT45054.1"/>
    <property type="molecule type" value="Transcribed_RNA"/>
</dbReference>
<dbReference type="Gene3D" id="3.90.1150.10">
    <property type="entry name" value="Aspartate Aminotransferase, domain 1"/>
    <property type="match status" value="1"/>
</dbReference>
<dbReference type="EMBL" id="GDJX01008941">
    <property type="protein sequence ID" value="JAT58995.1"/>
    <property type="molecule type" value="Transcribed_RNA"/>
</dbReference>
<dbReference type="InterPro" id="IPR006948">
    <property type="entry name" value="Alliinase_C"/>
</dbReference>
<keyword evidence="4" id="KW-0812">Transmembrane</keyword>
<dbReference type="InterPro" id="IPR050478">
    <property type="entry name" value="Ethylene_sulfur-biosynth"/>
</dbReference>
<evidence type="ECO:0000259" key="5">
    <source>
        <dbReference type="Pfam" id="PF04864"/>
    </source>
</evidence>
<evidence type="ECO:0000256" key="4">
    <source>
        <dbReference type="SAM" id="Phobius"/>
    </source>
</evidence>
<dbReference type="PANTHER" id="PTHR43795:SF22">
    <property type="entry name" value="TRYPTOPHAN AMINOTRANSFERASE-RELATED PROTEIN 2"/>
    <property type="match status" value="1"/>
</dbReference>
<dbReference type="Gene3D" id="3.40.640.10">
    <property type="entry name" value="Type I PLP-dependent aspartate aminotransferase-like (Major domain)"/>
    <property type="match status" value="1"/>
</dbReference>
<dbReference type="InterPro" id="IPR015421">
    <property type="entry name" value="PyrdxlP-dep_Trfase_major"/>
</dbReference>
<dbReference type="InterPro" id="IPR015424">
    <property type="entry name" value="PyrdxlP-dep_Trfase"/>
</dbReference>
<reference evidence="6" key="1">
    <citation type="submission" date="2015-07" db="EMBL/GenBank/DDBJ databases">
        <title>Transcriptome Assembly of Anthurium amnicola.</title>
        <authorList>
            <person name="Suzuki J."/>
        </authorList>
    </citation>
    <scope>NUCLEOTIDE SEQUENCE</scope>
</reference>
<dbReference type="Pfam" id="PF04864">
    <property type="entry name" value="Alliinase_C"/>
    <property type="match status" value="1"/>
</dbReference>
<dbReference type="CDD" id="cd00609">
    <property type="entry name" value="AAT_like"/>
    <property type="match status" value="1"/>
</dbReference>
<gene>
    <name evidence="6" type="primary">TAR2_4</name>
    <name evidence="7" type="synonym">TAR2_1</name>
    <name evidence="7" type="ORF">g.106371</name>
    <name evidence="6" type="ORF">g.106373</name>
</gene>